<dbReference type="SMART" id="SM00065">
    <property type="entry name" value="GAF"/>
    <property type="match status" value="1"/>
</dbReference>
<dbReference type="AlphaFoldDB" id="A0A5C7FGU3"/>
<evidence type="ECO:0000259" key="1">
    <source>
        <dbReference type="PROSITE" id="PS50883"/>
    </source>
</evidence>
<dbReference type="SUPFAM" id="SSF141868">
    <property type="entry name" value="EAL domain-like"/>
    <property type="match status" value="1"/>
</dbReference>
<dbReference type="KEGG" id="ahal:FTX54_014975"/>
<dbReference type="PROSITE" id="PS50887">
    <property type="entry name" value="GGDEF"/>
    <property type="match status" value="1"/>
</dbReference>
<dbReference type="PROSITE" id="PS50883">
    <property type="entry name" value="EAL"/>
    <property type="match status" value="1"/>
</dbReference>
<dbReference type="InterPro" id="IPR043128">
    <property type="entry name" value="Rev_trsase/Diguanyl_cyclase"/>
</dbReference>
<evidence type="ECO:0000259" key="2">
    <source>
        <dbReference type="PROSITE" id="PS50887"/>
    </source>
</evidence>
<dbReference type="CDD" id="cd01948">
    <property type="entry name" value="EAL"/>
    <property type="match status" value="1"/>
</dbReference>
<name>A0A5C7FGU3_9BACI</name>
<dbReference type="EMBL" id="CP144914">
    <property type="protein sequence ID" value="WWD79681.1"/>
    <property type="molecule type" value="Genomic_DNA"/>
</dbReference>
<dbReference type="InterPro" id="IPR001633">
    <property type="entry name" value="EAL_dom"/>
</dbReference>
<dbReference type="NCBIfam" id="TIGR00254">
    <property type="entry name" value="GGDEF"/>
    <property type="match status" value="1"/>
</dbReference>
<evidence type="ECO:0000313" key="3">
    <source>
        <dbReference type="EMBL" id="WWD79681.1"/>
    </source>
</evidence>
<dbReference type="Pfam" id="PF00563">
    <property type="entry name" value="EAL"/>
    <property type="match status" value="1"/>
</dbReference>
<dbReference type="RefSeq" id="WP_147803658.1">
    <property type="nucleotide sequence ID" value="NZ_CP144914.1"/>
</dbReference>
<dbReference type="InterPro" id="IPR050706">
    <property type="entry name" value="Cyclic-di-GMP_PDE-like"/>
</dbReference>
<dbReference type="GO" id="GO:0071111">
    <property type="term" value="F:cyclic-guanylate-specific phosphodiesterase activity"/>
    <property type="evidence" value="ECO:0007669"/>
    <property type="project" value="InterPro"/>
</dbReference>
<dbReference type="SUPFAM" id="SSF55781">
    <property type="entry name" value="GAF domain-like"/>
    <property type="match status" value="1"/>
</dbReference>
<organism evidence="3 4">
    <name type="scientific">Alkalicoccus halolimnae</name>
    <dbReference type="NCBI Taxonomy" id="1667239"/>
    <lineage>
        <taxon>Bacteria</taxon>
        <taxon>Bacillati</taxon>
        <taxon>Bacillota</taxon>
        <taxon>Bacilli</taxon>
        <taxon>Bacillales</taxon>
        <taxon>Bacillaceae</taxon>
        <taxon>Alkalicoccus</taxon>
    </lineage>
</organism>
<dbReference type="Pfam" id="PF00990">
    <property type="entry name" value="GGDEF"/>
    <property type="match status" value="1"/>
</dbReference>
<dbReference type="Gene3D" id="3.20.20.450">
    <property type="entry name" value="EAL domain"/>
    <property type="match status" value="1"/>
</dbReference>
<reference evidence="3 4" key="1">
    <citation type="submission" date="2024-01" db="EMBL/GenBank/DDBJ databases">
        <title>Complete Genome Sequence of Alkalicoccus halolimnae BZ-SZ-XJ29T, a Moderately Halophilic Bacterium Isolated from a Salt Lake.</title>
        <authorList>
            <person name="Zhao B."/>
        </authorList>
    </citation>
    <scope>NUCLEOTIDE SEQUENCE [LARGE SCALE GENOMIC DNA]</scope>
    <source>
        <strain evidence="3 4">BZ-SZ-XJ29</strain>
    </source>
</reference>
<dbReference type="OrthoDB" id="9759607at2"/>
<dbReference type="SMART" id="SM00267">
    <property type="entry name" value="GGDEF"/>
    <property type="match status" value="1"/>
</dbReference>
<dbReference type="InterPro" id="IPR000160">
    <property type="entry name" value="GGDEF_dom"/>
</dbReference>
<dbReference type="InterPro" id="IPR003018">
    <property type="entry name" value="GAF"/>
</dbReference>
<dbReference type="Gene3D" id="3.30.70.270">
    <property type="match status" value="1"/>
</dbReference>
<gene>
    <name evidence="3" type="ORF">FTX54_014975</name>
</gene>
<sequence>MRISSQEMVYYQDFHSYAQKIFHILQDLTTFGTMYVTNISDSSMTVLESFADEGPALEKNMRLSLEDSYCRLIVSSEKPEPLLIEDTVTHPSTSHLALNKKFGIRSYIGAPIILKGEELFGTICMVDSRPEQFNEKDLKQLGNMAELLGMVIELEHNKLHDQRTGVLNREVLQQVDEEKANAVCFHLRVTNFSAVVEGLGSAAAEQALTKFSNRLQQLISDKDLFMSPAPQEFLLYVSNMSHSDSLLDIITRLQDMLRLPVSVKGKETLFTTSAGVSSAPPHGMLPHELFHQACLALEEAQKHGENQITVYEESISERIIRERYLIQELPKALEQEDFYLVFQPQFEAQTQKFTGVETFIRWKHPVLGEIDEETFLPIAEQTGKIYELERWMIAQVCRKLSSEQVRHHFCVSINLSASHSPDVLIPYLRELLWKTKANPFLLMVEFTEPDTQQEIEKLVQLTEEVRALGIQVVLDDFGSGAASLKIIQHLPMDVLKLSASFTAQAAADENSRILLEQLRKLGKVFHFDLAAQGIESRSQWEAMKREKISRVQGSYFSRPVCLEVLKAQLEHDPGFSCAFDRQVQE</sequence>
<dbReference type="SMART" id="SM00052">
    <property type="entry name" value="EAL"/>
    <property type="match status" value="1"/>
</dbReference>
<feature type="domain" description="EAL" evidence="1">
    <location>
        <begin position="322"/>
        <end position="573"/>
    </location>
</feature>
<dbReference type="PANTHER" id="PTHR33121">
    <property type="entry name" value="CYCLIC DI-GMP PHOSPHODIESTERASE PDEF"/>
    <property type="match status" value="1"/>
</dbReference>
<dbReference type="SUPFAM" id="SSF55073">
    <property type="entry name" value="Nucleotide cyclase"/>
    <property type="match status" value="1"/>
</dbReference>
<dbReference type="Proteomes" id="UP000321816">
    <property type="component" value="Chromosome"/>
</dbReference>
<evidence type="ECO:0000313" key="4">
    <source>
        <dbReference type="Proteomes" id="UP000321816"/>
    </source>
</evidence>
<keyword evidence="4" id="KW-1185">Reference proteome</keyword>
<dbReference type="InterPro" id="IPR029787">
    <property type="entry name" value="Nucleotide_cyclase"/>
</dbReference>
<dbReference type="PANTHER" id="PTHR33121:SF70">
    <property type="entry name" value="SIGNALING PROTEIN YKOW"/>
    <property type="match status" value="1"/>
</dbReference>
<protein>
    <submittedName>
        <fullName evidence="3">EAL domain-containing protein</fullName>
    </submittedName>
</protein>
<proteinExistence type="predicted"/>
<dbReference type="InterPro" id="IPR035919">
    <property type="entry name" value="EAL_sf"/>
</dbReference>
<accession>A0A5C7FGU3</accession>
<feature type="domain" description="GGDEF" evidence="2">
    <location>
        <begin position="180"/>
        <end position="313"/>
    </location>
</feature>
<dbReference type="Gene3D" id="3.30.450.40">
    <property type="match status" value="1"/>
</dbReference>
<dbReference type="Pfam" id="PF01590">
    <property type="entry name" value="GAF"/>
    <property type="match status" value="1"/>
</dbReference>
<dbReference type="InterPro" id="IPR029016">
    <property type="entry name" value="GAF-like_dom_sf"/>
</dbReference>